<dbReference type="STRING" id="320497.A0U93_11340"/>
<comment type="similarity">
    <text evidence="1">Belongs to the glycosyl hydrolase 13 family.</text>
</comment>
<dbReference type="CDD" id="cd11326">
    <property type="entry name" value="AmyAc_Glg_debranch"/>
    <property type="match status" value="1"/>
</dbReference>
<evidence type="ECO:0000313" key="6">
    <source>
        <dbReference type="Proteomes" id="UP000188604"/>
    </source>
</evidence>
<feature type="compositionally biased region" description="Basic and acidic residues" evidence="4">
    <location>
        <begin position="473"/>
        <end position="485"/>
    </location>
</feature>
<evidence type="ECO:0000256" key="4">
    <source>
        <dbReference type="SAM" id="MobiDB-lite"/>
    </source>
</evidence>
<dbReference type="Gene3D" id="2.60.40.10">
    <property type="entry name" value="Immunoglobulins"/>
    <property type="match status" value="1"/>
</dbReference>
<dbReference type="KEGG" id="nch:A0U93_11340"/>
<dbReference type="InterPro" id="IPR044505">
    <property type="entry name" value="GlgX_Isoamylase_N_E_set"/>
</dbReference>
<gene>
    <name evidence="5" type="ORF">A0U93_11340</name>
</gene>
<keyword evidence="2" id="KW-0378">Hydrolase</keyword>
<evidence type="ECO:0000256" key="1">
    <source>
        <dbReference type="ARBA" id="ARBA00008061"/>
    </source>
</evidence>
<organism evidence="5 6">
    <name type="scientific">Neoasaia chiangmaiensis</name>
    <dbReference type="NCBI Taxonomy" id="320497"/>
    <lineage>
        <taxon>Bacteria</taxon>
        <taxon>Pseudomonadati</taxon>
        <taxon>Pseudomonadota</taxon>
        <taxon>Alphaproteobacteria</taxon>
        <taxon>Acetobacterales</taxon>
        <taxon>Acetobacteraceae</taxon>
        <taxon>Neoasaia</taxon>
    </lineage>
</organism>
<dbReference type="InterPro" id="IPR017853">
    <property type="entry name" value="GH"/>
</dbReference>
<dbReference type="InterPro" id="IPR013783">
    <property type="entry name" value="Ig-like_fold"/>
</dbReference>
<dbReference type="InterPro" id="IPR004193">
    <property type="entry name" value="Glyco_hydro_13_N"/>
</dbReference>
<dbReference type="PANTHER" id="PTHR43002">
    <property type="entry name" value="GLYCOGEN DEBRANCHING ENZYME"/>
    <property type="match status" value="1"/>
</dbReference>
<dbReference type="Gene3D" id="2.60.40.1180">
    <property type="entry name" value="Golgi alpha-mannosidase II"/>
    <property type="match status" value="1"/>
</dbReference>
<name>A0A1U9KRE0_9PROT</name>
<evidence type="ECO:0000313" key="5">
    <source>
        <dbReference type="EMBL" id="AQS88434.1"/>
    </source>
</evidence>
<dbReference type="NCBIfam" id="TIGR02100">
    <property type="entry name" value="glgX_debranch"/>
    <property type="match status" value="1"/>
</dbReference>
<reference evidence="5 6" key="1">
    <citation type="submission" date="2016-03" db="EMBL/GenBank/DDBJ databases">
        <title>Acetic acid bacteria sequencing.</title>
        <authorList>
            <person name="Brandt J."/>
            <person name="Jakob F."/>
            <person name="Vogel R.F."/>
        </authorList>
    </citation>
    <scope>NUCLEOTIDE SEQUENCE [LARGE SCALE GENOMIC DNA]</scope>
    <source>
        <strain evidence="5 6">NBRC 101099</strain>
    </source>
</reference>
<evidence type="ECO:0000256" key="2">
    <source>
        <dbReference type="ARBA" id="ARBA00022801"/>
    </source>
</evidence>
<protein>
    <submittedName>
        <fullName evidence="5">Glycogen debranching enzyme</fullName>
    </submittedName>
</protein>
<dbReference type="SUPFAM" id="SSF81296">
    <property type="entry name" value="E set domains"/>
    <property type="match status" value="1"/>
</dbReference>
<keyword evidence="3" id="KW-0326">Glycosidase</keyword>
<dbReference type="Gene3D" id="3.20.20.80">
    <property type="entry name" value="Glycosidases"/>
    <property type="match status" value="1"/>
</dbReference>
<dbReference type="Proteomes" id="UP000188604">
    <property type="component" value="Chromosome"/>
</dbReference>
<dbReference type="SUPFAM" id="SSF51445">
    <property type="entry name" value="(Trans)glycosidases"/>
    <property type="match status" value="1"/>
</dbReference>
<dbReference type="InterPro" id="IPR011837">
    <property type="entry name" value="Glycogen_debranch_GlgX"/>
</dbReference>
<sequence>MSIPLKKRLKEGTAHERGAVWDGIGVNFAIFSANATAVEVCLFDKDGKTEIERIKLPEYTDQVFHGWIPDIYPGQLYGYRVHGPYEPDAGHRFNPNKLLLDPYARAHQGELVWDPALFGYQLGHKDLDLSFDEQDSAPFVPKSVITRPVQDPVHRPRTRWSDSIIYETHVKGYTQLHPDVPETLRGTYAGLATKPIIDRMKSLGITAVELLPTQSFVNDHYLQEKGLTNYWGYNTIGFFAPESRYASDPEDPAAEYRRMVAAFHNAGLEVIMDVVYNHTAEGNELGPTLSFKGIDNLSYYRLIPDNMRYYINDTGTGNTFNLSNLRVIQFVADSLRYWANDIGVDGFRFDLGTILARERQGGFDTESGFLRVCRQDPTLSTVKLIAEPWDIGPGGYQVGNFPPSWAEWNDKFRDTVRDFWRGEARAGELAPRLLGSPDLFNHSGRQTWASVNFVTAHDGFTLADCTRYNEKHNEANGEGGKDGSSDNRSCNYGTEGLTDNPEINETRERQLRNMLATLLLSQGTPMILAGDEFARTQDGNNNAYCQDSAISWINWDIRESGESLTRFTTRLTTLRRRFPILHRHRFLTEAYNEELDIKELTWVSAGGGEIAEDEWDTAQCFGLMLDGRAQPSGIIRRGADATLLIVFNSWHDIVEFTLPEAEGEGWKLLIDTNQPEAGDAIEENVFPAKHVYAVTGRSLLLFALDGSATSS</sequence>
<dbReference type="SMART" id="SM00642">
    <property type="entry name" value="Aamy"/>
    <property type="match status" value="1"/>
</dbReference>
<dbReference type="OrthoDB" id="3236218at2"/>
<dbReference type="GO" id="GO:0004135">
    <property type="term" value="F:amylo-alpha-1,6-glucosidase activity"/>
    <property type="evidence" value="ECO:0007669"/>
    <property type="project" value="InterPro"/>
</dbReference>
<dbReference type="CDD" id="cd02856">
    <property type="entry name" value="E_set_GDE_Isoamylase_N"/>
    <property type="match status" value="1"/>
</dbReference>
<keyword evidence="6" id="KW-1185">Reference proteome</keyword>
<evidence type="ECO:0000256" key="3">
    <source>
        <dbReference type="ARBA" id="ARBA00023295"/>
    </source>
</evidence>
<dbReference type="RefSeq" id="WP_077807464.1">
    <property type="nucleotide sequence ID" value="NZ_BJXS01000003.1"/>
</dbReference>
<dbReference type="AlphaFoldDB" id="A0A1U9KRE0"/>
<dbReference type="GO" id="GO:0005980">
    <property type="term" value="P:glycogen catabolic process"/>
    <property type="evidence" value="ECO:0007669"/>
    <property type="project" value="InterPro"/>
</dbReference>
<dbReference type="InterPro" id="IPR013780">
    <property type="entry name" value="Glyco_hydro_b"/>
</dbReference>
<dbReference type="InterPro" id="IPR006047">
    <property type="entry name" value="GH13_cat_dom"/>
</dbReference>
<dbReference type="InterPro" id="IPR014756">
    <property type="entry name" value="Ig_E-set"/>
</dbReference>
<feature type="region of interest" description="Disordered" evidence="4">
    <location>
        <begin position="473"/>
        <end position="501"/>
    </location>
</feature>
<proteinExistence type="inferred from homology"/>
<dbReference type="SUPFAM" id="SSF51011">
    <property type="entry name" value="Glycosyl hydrolase domain"/>
    <property type="match status" value="1"/>
</dbReference>
<accession>A0A1U9KRE0</accession>
<dbReference type="EMBL" id="CP014691">
    <property type="protein sequence ID" value="AQS88434.1"/>
    <property type="molecule type" value="Genomic_DNA"/>
</dbReference>
<dbReference type="Pfam" id="PF02922">
    <property type="entry name" value="CBM_48"/>
    <property type="match status" value="1"/>
</dbReference>